<dbReference type="PANTHER" id="PTHR12726:SF0">
    <property type="entry name" value="CERAMIDE GLUCOSYLTRANSFERASE"/>
    <property type="match status" value="1"/>
</dbReference>
<comment type="pathway">
    <text evidence="3">Sphingolipid metabolism.</text>
</comment>
<name>A0ABM0GPZ0_SACKO</name>
<evidence type="ECO:0000256" key="7">
    <source>
        <dbReference type="ARBA" id="ARBA00022679"/>
    </source>
</evidence>
<evidence type="ECO:0000256" key="11">
    <source>
        <dbReference type="SAM" id="Phobius"/>
    </source>
</evidence>
<keyword evidence="10 11" id="KW-0472">Membrane</keyword>
<reference evidence="13" key="1">
    <citation type="submission" date="2025-08" db="UniProtKB">
        <authorList>
            <consortium name="RefSeq"/>
        </authorList>
    </citation>
    <scope>IDENTIFICATION</scope>
    <source>
        <tissue evidence="13">Testes</tissue>
    </source>
</reference>
<evidence type="ECO:0000256" key="1">
    <source>
        <dbReference type="ARBA" id="ARBA00004141"/>
    </source>
</evidence>
<gene>
    <name evidence="13" type="primary">LOC100368981</name>
</gene>
<evidence type="ECO:0000313" key="13">
    <source>
        <dbReference type="RefSeq" id="XP_002734757.1"/>
    </source>
</evidence>
<proteinExistence type="inferred from homology"/>
<evidence type="ECO:0000256" key="8">
    <source>
        <dbReference type="ARBA" id="ARBA00022692"/>
    </source>
</evidence>
<sequence>MVSNIVLALTALAGFSSITYAAIIFLHILSIIYCRIHCNKKREPPPPDKAPGISILKPLVGIDPNLADNLESHFTVDYPKYELLFCINDECDPAISIVKPLMSKYPKVDCQLFIGGHPVGINPKINNMMPAYLASKYDFVMISDAGIRISNESIPDLVFHMKDNVGMVHQMPITVHRKGFAALVEMVYFGCAQARVYIGGNLLGFLVPTGMCCLLRKSVLEDGGGIAQFGKYIAEDYFIAKYMLSRGFKVAIGSYWSLQNHGFYSISSHQARMARWSKLRQAMLPTLYVFDPLIECIALGIFTAWGSYYLYHVHPVVFFLCHLLVWFLLDYIQILGVYNDKLPFGKFEFAMAWMTREILTIFTYLQSLWSPDFKWKTGTYKLKWGGEAIKVKQKDYTVLNHLV</sequence>
<evidence type="ECO:0000256" key="6">
    <source>
        <dbReference type="ARBA" id="ARBA00022676"/>
    </source>
</evidence>
<dbReference type="PANTHER" id="PTHR12726">
    <property type="entry name" value="CERAMIDE GLUCOSYLTRANSFERASE"/>
    <property type="match status" value="1"/>
</dbReference>
<evidence type="ECO:0000256" key="10">
    <source>
        <dbReference type="ARBA" id="ARBA00023136"/>
    </source>
</evidence>
<keyword evidence="6" id="KW-0328">Glycosyltransferase</keyword>
<evidence type="ECO:0000256" key="9">
    <source>
        <dbReference type="ARBA" id="ARBA00022989"/>
    </source>
</evidence>
<dbReference type="Pfam" id="PF13506">
    <property type="entry name" value="Glyco_transf_21"/>
    <property type="match status" value="1"/>
</dbReference>
<dbReference type="GeneID" id="100368981"/>
<keyword evidence="9 11" id="KW-1133">Transmembrane helix</keyword>
<evidence type="ECO:0000256" key="5">
    <source>
        <dbReference type="ARBA" id="ARBA00012699"/>
    </source>
</evidence>
<feature type="transmembrane region" description="Helical" evidence="11">
    <location>
        <begin position="308"/>
        <end position="329"/>
    </location>
</feature>
<evidence type="ECO:0000256" key="2">
    <source>
        <dbReference type="ARBA" id="ARBA00004760"/>
    </source>
</evidence>
<accession>A0ABM0GPZ0</accession>
<feature type="transmembrane region" description="Helical" evidence="11">
    <location>
        <begin position="6"/>
        <end position="33"/>
    </location>
</feature>
<dbReference type="InterPro" id="IPR025993">
    <property type="entry name" value="Ceramide_glucosylTrfase"/>
</dbReference>
<feature type="transmembrane region" description="Helical" evidence="11">
    <location>
        <begin position="282"/>
        <end position="302"/>
    </location>
</feature>
<dbReference type="SUPFAM" id="SSF53448">
    <property type="entry name" value="Nucleotide-diphospho-sugar transferases"/>
    <property type="match status" value="1"/>
</dbReference>
<keyword evidence="7" id="KW-0808">Transferase</keyword>
<dbReference type="CDD" id="cd02520">
    <property type="entry name" value="Glucosylceramide_synthase"/>
    <property type="match status" value="1"/>
</dbReference>
<evidence type="ECO:0000256" key="3">
    <source>
        <dbReference type="ARBA" id="ARBA00004991"/>
    </source>
</evidence>
<organism evidence="12 13">
    <name type="scientific">Saccoglossus kowalevskii</name>
    <name type="common">Acorn worm</name>
    <dbReference type="NCBI Taxonomy" id="10224"/>
    <lineage>
        <taxon>Eukaryota</taxon>
        <taxon>Metazoa</taxon>
        <taxon>Hemichordata</taxon>
        <taxon>Enteropneusta</taxon>
        <taxon>Harrimaniidae</taxon>
        <taxon>Saccoglossus</taxon>
    </lineage>
</organism>
<comment type="subcellular location">
    <subcellularLocation>
        <location evidence="1">Membrane</location>
        <topology evidence="1">Multi-pass membrane protein</topology>
    </subcellularLocation>
</comment>
<dbReference type="InterPro" id="IPR029044">
    <property type="entry name" value="Nucleotide-diphossugar_trans"/>
</dbReference>
<dbReference type="RefSeq" id="XP_002734757.1">
    <property type="nucleotide sequence ID" value="XM_002734711.2"/>
</dbReference>
<keyword evidence="12" id="KW-1185">Reference proteome</keyword>
<dbReference type="Gene3D" id="3.90.550.10">
    <property type="entry name" value="Spore Coat Polysaccharide Biosynthesis Protein SpsA, Chain A"/>
    <property type="match status" value="1"/>
</dbReference>
<evidence type="ECO:0000256" key="4">
    <source>
        <dbReference type="ARBA" id="ARBA00006739"/>
    </source>
</evidence>
<dbReference type="EC" id="2.4.1.80" evidence="5"/>
<comment type="similarity">
    <text evidence="4">Belongs to the glycosyltransferase 2 family.</text>
</comment>
<protein>
    <recommendedName>
        <fullName evidence="5">ceramide glucosyltransferase</fullName>
        <ecNumber evidence="5">2.4.1.80</ecNumber>
    </recommendedName>
</protein>
<dbReference type="Proteomes" id="UP000694865">
    <property type="component" value="Unplaced"/>
</dbReference>
<evidence type="ECO:0000313" key="12">
    <source>
        <dbReference type="Proteomes" id="UP000694865"/>
    </source>
</evidence>
<comment type="pathway">
    <text evidence="2">Lipid metabolism; sphingolipid metabolism.</text>
</comment>
<keyword evidence="8 11" id="KW-0812">Transmembrane</keyword>